<evidence type="ECO:0000313" key="2">
    <source>
        <dbReference type="EMBL" id="TRD20665.1"/>
    </source>
</evidence>
<dbReference type="SUPFAM" id="SSF53850">
    <property type="entry name" value="Periplasmic binding protein-like II"/>
    <property type="match status" value="1"/>
</dbReference>
<dbReference type="AlphaFoldDB" id="A0A547Q2P3"/>
<comment type="caution">
    <text evidence="2">The sequence shown here is derived from an EMBL/GenBank/DDBJ whole genome shotgun (WGS) entry which is preliminary data.</text>
</comment>
<organism evidence="2 3">
    <name type="scientific">Palleronia caenipelagi</name>
    <dbReference type="NCBI Taxonomy" id="2489174"/>
    <lineage>
        <taxon>Bacteria</taxon>
        <taxon>Pseudomonadati</taxon>
        <taxon>Pseudomonadota</taxon>
        <taxon>Alphaproteobacteria</taxon>
        <taxon>Rhodobacterales</taxon>
        <taxon>Roseobacteraceae</taxon>
        <taxon>Palleronia</taxon>
    </lineage>
</organism>
<gene>
    <name evidence="2" type="ORF">FEV53_09460</name>
</gene>
<dbReference type="NCBIfam" id="TIGR02122">
    <property type="entry name" value="TRAP_TAXI"/>
    <property type="match status" value="1"/>
</dbReference>
<evidence type="ECO:0000256" key="1">
    <source>
        <dbReference type="SAM" id="SignalP"/>
    </source>
</evidence>
<dbReference type="EMBL" id="VFSV01000013">
    <property type="protein sequence ID" value="TRD20665.1"/>
    <property type="molecule type" value="Genomic_DNA"/>
</dbReference>
<dbReference type="Pfam" id="PF16868">
    <property type="entry name" value="NMT1_3"/>
    <property type="match status" value="1"/>
</dbReference>
<evidence type="ECO:0000313" key="3">
    <source>
        <dbReference type="Proteomes" id="UP000318590"/>
    </source>
</evidence>
<dbReference type="Gene3D" id="3.40.190.10">
    <property type="entry name" value="Periplasmic binding protein-like II"/>
    <property type="match status" value="2"/>
</dbReference>
<keyword evidence="3" id="KW-1185">Reference proteome</keyword>
<dbReference type="OrthoDB" id="9776669at2"/>
<dbReference type="CDD" id="cd13568">
    <property type="entry name" value="PBP2_TAXI_TRAP_like_3"/>
    <property type="match status" value="1"/>
</dbReference>
<protein>
    <submittedName>
        <fullName evidence="2">TAXI family TRAP transporter solute-binding subunit</fullName>
    </submittedName>
</protein>
<proteinExistence type="predicted"/>
<feature type="chain" id="PRO_5021802087" evidence="1">
    <location>
        <begin position="19"/>
        <end position="319"/>
    </location>
</feature>
<dbReference type="RefSeq" id="WP_142834572.1">
    <property type="nucleotide sequence ID" value="NZ_VFSV01000013.1"/>
</dbReference>
<feature type="signal peptide" evidence="1">
    <location>
        <begin position="1"/>
        <end position="18"/>
    </location>
</feature>
<sequence>MGRLLALFLLCFAGLAQAQGSTSILIGTGGVAGIYFPAGGAICQLVNMDRPRHRTRCSVTSTTGSVTNLQDLDRGDLDFAVVQADWQAHAYNGTSIFEAPGPMTDLRAVFSLHPEFYTVVVRENTPYESFDDLKYLRLNAGARGSGQRATTEILLDAMGWGADDFAAMPGIQAADQPAALCAGEIDAMVYMVGHPSAAIVDATSDCASRIVRVDNDGVRKLVDRNPLYNLVTIPGGVYRGNDDDQTTFGIDATLVTRADVPEKVVYDLVKSVFTRLDTMQRMHTAFIDLDPQQMATASLTAPLHPGAERYFREVGLLPQ</sequence>
<dbReference type="Proteomes" id="UP000318590">
    <property type="component" value="Unassembled WGS sequence"/>
</dbReference>
<dbReference type="InterPro" id="IPR011852">
    <property type="entry name" value="TRAP_TAXI"/>
</dbReference>
<name>A0A547Q2P3_9RHOB</name>
<dbReference type="PANTHER" id="PTHR42941:SF1">
    <property type="entry name" value="SLL1037 PROTEIN"/>
    <property type="match status" value="1"/>
</dbReference>
<dbReference type="PANTHER" id="PTHR42941">
    <property type="entry name" value="SLL1037 PROTEIN"/>
    <property type="match status" value="1"/>
</dbReference>
<accession>A0A547Q2P3</accession>
<reference evidence="2 3" key="1">
    <citation type="submission" date="2019-06" db="EMBL/GenBank/DDBJ databases">
        <title>Paenimaribius caenipelagi gen. nov., sp. nov., isolated from a tidal flat.</title>
        <authorList>
            <person name="Yoon J.-H."/>
        </authorList>
    </citation>
    <scope>NUCLEOTIDE SEQUENCE [LARGE SCALE GENOMIC DNA]</scope>
    <source>
        <strain evidence="2 3">JBTF-M29</strain>
    </source>
</reference>
<keyword evidence="1" id="KW-0732">Signal</keyword>